<keyword evidence="2" id="KW-1133">Transmembrane helix</keyword>
<feature type="compositionally biased region" description="Basic and acidic residues" evidence="1">
    <location>
        <begin position="326"/>
        <end position="335"/>
    </location>
</feature>
<evidence type="ECO:0000313" key="3">
    <source>
        <dbReference type="EMBL" id="KAK4134181.1"/>
    </source>
</evidence>
<keyword evidence="4" id="KW-1185">Reference proteome</keyword>
<evidence type="ECO:0000256" key="1">
    <source>
        <dbReference type="SAM" id="MobiDB-lite"/>
    </source>
</evidence>
<keyword evidence="2" id="KW-0812">Transmembrane</keyword>
<evidence type="ECO:0000313" key="4">
    <source>
        <dbReference type="Proteomes" id="UP001304895"/>
    </source>
</evidence>
<feature type="transmembrane region" description="Helical" evidence="2">
    <location>
        <begin position="188"/>
        <end position="211"/>
    </location>
</feature>
<dbReference type="EMBL" id="MU853409">
    <property type="protein sequence ID" value="KAK4134181.1"/>
    <property type="molecule type" value="Genomic_DNA"/>
</dbReference>
<comment type="caution">
    <text evidence="3">The sequence shown here is derived from an EMBL/GenBank/DDBJ whole genome shotgun (WGS) entry which is preliminary data.</text>
</comment>
<accession>A0AAN6ZDU5</accession>
<proteinExistence type="predicted"/>
<organism evidence="3 4">
    <name type="scientific">Trichocladium antarcticum</name>
    <dbReference type="NCBI Taxonomy" id="1450529"/>
    <lineage>
        <taxon>Eukaryota</taxon>
        <taxon>Fungi</taxon>
        <taxon>Dikarya</taxon>
        <taxon>Ascomycota</taxon>
        <taxon>Pezizomycotina</taxon>
        <taxon>Sordariomycetes</taxon>
        <taxon>Sordariomycetidae</taxon>
        <taxon>Sordariales</taxon>
        <taxon>Chaetomiaceae</taxon>
        <taxon>Trichocladium</taxon>
    </lineage>
</organism>
<feature type="region of interest" description="Disordered" evidence="1">
    <location>
        <begin position="312"/>
        <end position="358"/>
    </location>
</feature>
<protein>
    <submittedName>
        <fullName evidence="3">Uncharacterized protein</fullName>
    </submittedName>
</protein>
<reference evidence="3" key="2">
    <citation type="submission" date="2023-05" db="EMBL/GenBank/DDBJ databases">
        <authorList>
            <consortium name="Lawrence Berkeley National Laboratory"/>
            <person name="Steindorff A."/>
            <person name="Hensen N."/>
            <person name="Bonometti L."/>
            <person name="Westerberg I."/>
            <person name="Brannstrom I.O."/>
            <person name="Guillou S."/>
            <person name="Cros-Aarteil S."/>
            <person name="Calhoun S."/>
            <person name="Haridas S."/>
            <person name="Kuo A."/>
            <person name="Mondo S."/>
            <person name="Pangilinan J."/>
            <person name="Riley R."/>
            <person name="Labutti K."/>
            <person name="Andreopoulos B."/>
            <person name="Lipzen A."/>
            <person name="Chen C."/>
            <person name="Yanf M."/>
            <person name="Daum C."/>
            <person name="Ng V."/>
            <person name="Clum A."/>
            <person name="Ohm R."/>
            <person name="Martin F."/>
            <person name="Silar P."/>
            <person name="Natvig D."/>
            <person name="Lalanne C."/>
            <person name="Gautier V."/>
            <person name="Ament-Velasquez S.L."/>
            <person name="Kruys A."/>
            <person name="Hutchinson M.I."/>
            <person name="Powell A.J."/>
            <person name="Barry K."/>
            <person name="Miller A.N."/>
            <person name="Grigoriev I.V."/>
            <person name="Debuchy R."/>
            <person name="Gladieux P."/>
            <person name="Thoren M.H."/>
            <person name="Johannesson H."/>
        </authorList>
    </citation>
    <scope>NUCLEOTIDE SEQUENCE</scope>
    <source>
        <strain evidence="3">CBS 123565</strain>
    </source>
</reference>
<sequence length="358" mass="37682">MAYGPYGVSAPPYDSGAFPSDFPWNRHWGSCPLLTGSCSSTQYTYIDGGPTLYYAPFVGCISDKQECCPFRPKTTSGASQTAYPQPQNSKGAVVSSCPLDYYSISGSCCPSDYTPWTTALGGETPCVSTIAESTADPPATGILNTDAATGIVNARQATKPTVTVTGTVFAMQYALADAGGGTALSPGAVAGIAIAGVLAVGAAVGLGILMWRHYQNARKARAVDTKLHDGFDGIETGISAVPASKDMAALAMTPLSPLPPAYTPVDRSSPSWWCQGGAPRAELHQQCLCELPAGSDEVRLAHPQWLLRRQPRVVHTTRSRSSTSTTKERMDKEPDMAESPSVSVPSSTEQRFIDGKDS</sequence>
<name>A0AAN6ZDU5_9PEZI</name>
<reference evidence="3" key="1">
    <citation type="journal article" date="2023" name="Mol. Phylogenet. Evol.">
        <title>Genome-scale phylogeny and comparative genomics of the fungal order Sordariales.</title>
        <authorList>
            <person name="Hensen N."/>
            <person name="Bonometti L."/>
            <person name="Westerberg I."/>
            <person name="Brannstrom I.O."/>
            <person name="Guillou S."/>
            <person name="Cros-Aarteil S."/>
            <person name="Calhoun S."/>
            <person name="Haridas S."/>
            <person name="Kuo A."/>
            <person name="Mondo S."/>
            <person name="Pangilinan J."/>
            <person name="Riley R."/>
            <person name="LaButti K."/>
            <person name="Andreopoulos B."/>
            <person name="Lipzen A."/>
            <person name="Chen C."/>
            <person name="Yan M."/>
            <person name="Daum C."/>
            <person name="Ng V."/>
            <person name="Clum A."/>
            <person name="Steindorff A."/>
            <person name="Ohm R.A."/>
            <person name="Martin F."/>
            <person name="Silar P."/>
            <person name="Natvig D.O."/>
            <person name="Lalanne C."/>
            <person name="Gautier V."/>
            <person name="Ament-Velasquez S.L."/>
            <person name="Kruys A."/>
            <person name="Hutchinson M.I."/>
            <person name="Powell A.J."/>
            <person name="Barry K."/>
            <person name="Miller A.N."/>
            <person name="Grigoriev I.V."/>
            <person name="Debuchy R."/>
            <person name="Gladieux P."/>
            <person name="Hiltunen Thoren M."/>
            <person name="Johannesson H."/>
        </authorList>
    </citation>
    <scope>NUCLEOTIDE SEQUENCE</scope>
    <source>
        <strain evidence="3">CBS 123565</strain>
    </source>
</reference>
<keyword evidence="2" id="KW-0472">Membrane</keyword>
<dbReference type="AlphaFoldDB" id="A0AAN6ZDU5"/>
<evidence type="ECO:0000256" key="2">
    <source>
        <dbReference type="SAM" id="Phobius"/>
    </source>
</evidence>
<gene>
    <name evidence="3" type="ORF">BT67DRAFT_310471</name>
</gene>
<dbReference type="Proteomes" id="UP001304895">
    <property type="component" value="Unassembled WGS sequence"/>
</dbReference>